<evidence type="ECO:0000313" key="1">
    <source>
        <dbReference type="EMBL" id="KAJ3526975.1"/>
    </source>
</evidence>
<gene>
    <name evidence="1" type="ORF">NM688_g8190</name>
</gene>
<dbReference type="Proteomes" id="UP001148662">
    <property type="component" value="Unassembled WGS sequence"/>
</dbReference>
<accession>A0ACC1RW39</accession>
<comment type="caution">
    <text evidence="1">The sequence shown here is derived from an EMBL/GenBank/DDBJ whole genome shotgun (WGS) entry which is preliminary data.</text>
</comment>
<protein>
    <submittedName>
        <fullName evidence="1">Uncharacterized protein</fullName>
    </submittedName>
</protein>
<dbReference type="EMBL" id="JANHOG010002123">
    <property type="protein sequence ID" value="KAJ3526975.1"/>
    <property type="molecule type" value="Genomic_DNA"/>
</dbReference>
<reference evidence="1" key="1">
    <citation type="submission" date="2022-07" db="EMBL/GenBank/DDBJ databases">
        <title>Genome Sequence of Phlebia brevispora.</title>
        <authorList>
            <person name="Buettner E."/>
        </authorList>
    </citation>
    <scope>NUCLEOTIDE SEQUENCE</scope>
    <source>
        <strain evidence="1">MPL23</strain>
    </source>
</reference>
<proteinExistence type="predicted"/>
<organism evidence="1 2">
    <name type="scientific">Phlebia brevispora</name>
    <dbReference type="NCBI Taxonomy" id="194682"/>
    <lineage>
        <taxon>Eukaryota</taxon>
        <taxon>Fungi</taxon>
        <taxon>Dikarya</taxon>
        <taxon>Basidiomycota</taxon>
        <taxon>Agaricomycotina</taxon>
        <taxon>Agaricomycetes</taxon>
        <taxon>Polyporales</taxon>
        <taxon>Meruliaceae</taxon>
        <taxon>Phlebia</taxon>
    </lineage>
</organism>
<keyword evidence="2" id="KW-1185">Reference proteome</keyword>
<evidence type="ECO:0000313" key="2">
    <source>
        <dbReference type="Proteomes" id="UP001148662"/>
    </source>
</evidence>
<sequence>MAQLTIPANIFAVTFRYRATLISHVPNSVKSLFPRLTNYAPLSTFEAQAGAGLTSESFDVEANIRDGDSRAGLDERGTQEVLDIMRREGVNFDQARLIRQNRIFAANGIGPNVDVQLDRTQAPISSKSCFPTEIIDKIAAFVVGSGRKFSDIANFSLVCYRFRQLAFRHYFVILRAEKKSQWYRKSHIPGVSLWVRKIECNSSALYVCTTALQQFINLRTAVISFHTEGRNTQYTGARLILKNIPPTVTRLNLEYLPLVNPDLLRLICDALPDLRFLHVSCSERLLAGLECCWDCYDDCGSGTLHSPIPRYYCNVYNFTASIGPSLAPLKKLEELVLGVYLSDEKIFYDHIDHSEDPDAPFPFGPDECSLCAELHTDVVRETEMLASAEIAQYFPNLKTVSWSSFFTGNQPGDDPANQRTTMWIKRERDTLAVKRAQWVLDKV</sequence>
<name>A0ACC1RW39_9APHY</name>